<dbReference type="PIRSF" id="PIRSF001092">
    <property type="entry name" value="Alpha-L-fucosidase"/>
    <property type="match status" value="1"/>
</dbReference>
<feature type="signal peptide" evidence="8">
    <location>
        <begin position="1"/>
        <end position="20"/>
    </location>
</feature>
<evidence type="ECO:0000256" key="3">
    <source>
        <dbReference type="ARBA" id="ARBA00012662"/>
    </source>
</evidence>
<evidence type="ECO:0000256" key="1">
    <source>
        <dbReference type="ARBA" id="ARBA00004071"/>
    </source>
</evidence>
<proteinExistence type="inferred from homology"/>
<feature type="site" description="May be important for catalysis" evidence="7">
    <location>
        <position position="270"/>
    </location>
</feature>
<dbReference type="InterPro" id="IPR057739">
    <property type="entry name" value="Glyco_hydro_29_N"/>
</dbReference>
<keyword evidence="11" id="KW-1185">Reference proteome</keyword>
<reference evidence="10" key="2">
    <citation type="submission" date="2023-04" db="EMBL/GenBank/DDBJ databases">
        <title>Paracnuella aquatica gen. nov., sp. nov., a member of the family Chitinophagaceae isolated from a hot spring.</title>
        <authorList>
            <person name="Wang C."/>
        </authorList>
    </citation>
    <scope>NUCLEOTIDE SEQUENCE</scope>
    <source>
        <strain evidence="10">LB-8</strain>
    </source>
</reference>
<evidence type="ECO:0000256" key="7">
    <source>
        <dbReference type="PIRSR" id="PIRSR001092-1"/>
    </source>
</evidence>
<accession>A0A9X2XTP4</accession>
<dbReference type="InterPro" id="IPR000933">
    <property type="entry name" value="Glyco_hydro_29"/>
</dbReference>
<feature type="chain" id="PRO_5040780198" description="alpha-L-fucosidase" evidence="8">
    <location>
        <begin position="21"/>
        <end position="439"/>
    </location>
</feature>
<evidence type="ECO:0000313" key="11">
    <source>
        <dbReference type="Proteomes" id="UP001155483"/>
    </source>
</evidence>
<comment type="caution">
    <text evidence="10">The sequence shown here is derived from an EMBL/GenBank/DDBJ whole genome shotgun (WGS) entry which is preliminary data.</text>
</comment>
<reference evidence="10" key="1">
    <citation type="submission" date="2022-09" db="EMBL/GenBank/DDBJ databases">
        <authorList>
            <person name="Yuan C."/>
            <person name="Ke Z."/>
        </authorList>
    </citation>
    <scope>NUCLEOTIDE SEQUENCE</scope>
    <source>
        <strain evidence="10">LB-8</strain>
    </source>
</reference>
<sequence length="439" mass="49982">MRRFFLLTVAFHFSFFLLQAQTAKPAGVKTGKQVLDNFMDMRFGMFIHWGPVTLRGTEIGWSRNHQVAQNDYDSLYKEFNPVLFDAESWVKTAKTAGMKYLTITAKHHDGFCLWPSAFTPYNISNTPFRKDVVGLLAKACKKYGVKFCIYYTVLDWYSTDYPLHNNGTKQPDANGNMERFTLYMKNQLKELITNYHPYMLWFDGNWESPWTKEMGADMYAFIKSLDTSVIVNNRLGKGDHKTITDASVGDYATPEQVVGKMNMEYPWESCITISKQWSWKPNDELKTLQQCLQTLAGTSGGNGNLLLNISPMPDGRIEQRQINRLQEIGNWLQKNGEAVYGTLGGPFFPDSLKASTRKGNKIYLHLFASNKNQLQLVNVPGCTVKKAFFLNGATVDFQQSSQHIVLSWNGNMPDHNCSVLVLEMDQNVENVPLINNSSK</sequence>
<dbReference type="GO" id="GO:0005764">
    <property type="term" value="C:lysosome"/>
    <property type="evidence" value="ECO:0007669"/>
    <property type="project" value="TreeGrafter"/>
</dbReference>
<dbReference type="InterPro" id="IPR017853">
    <property type="entry name" value="GH"/>
</dbReference>
<evidence type="ECO:0000256" key="5">
    <source>
        <dbReference type="ARBA" id="ARBA00022801"/>
    </source>
</evidence>
<dbReference type="PRINTS" id="PR00741">
    <property type="entry name" value="GLHYDRLASE29"/>
</dbReference>
<name>A0A9X2XTP4_9BACT</name>
<feature type="domain" description="Glycoside hydrolase family 29 N-terminal" evidence="9">
    <location>
        <begin position="32"/>
        <end position="337"/>
    </location>
</feature>
<dbReference type="PANTHER" id="PTHR10030:SF37">
    <property type="entry name" value="ALPHA-L-FUCOSIDASE-RELATED"/>
    <property type="match status" value="1"/>
</dbReference>
<dbReference type="AlphaFoldDB" id="A0A9X2XTP4"/>
<dbReference type="SMART" id="SM00812">
    <property type="entry name" value="Alpha_L_fucos"/>
    <property type="match status" value="1"/>
</dbReference>
<dbReference type="RefSeq" id="WP_279296276.1">
    <property type="nucleotide sequence ID" value="NZ_JAOTIF010000003.1"/>
</dbReference>
<protein>
    <recommendedName>
        <fullName evidence="3">alpha-L-fucosidase</fullName>
        <ecNumber evidence="3">3.2.1.51</ecNumber>
    </recommendedName>
</protein>
<evidence type="ECO:0000313" key="10">
    <source>
        <dbReference type="EMBL" id="MCU7548831.1"/>
    </source>
</evidence>
<evidence type="ECO:0000256" key="2">
    <source>
        <dbReference type="ARBA" id="ARBA00007951"/>
    </source>
</evidence>
<dbReference type="SUPFAM" id="SSF51445">
    <property type="entry name" value="(Trans)glycosidases"/>
    <property type="match status" value="1"/>
</dbReference>
<dbReference type="InterPro" id="IPR016286">
    <property type="entry name" value="FUC_metazoa-typ"/>
</dbReference>
<dbReference type="GO" id="GO:0004560">
    <property type="term" value="F:alpha-L-fucosidase activity"/>
    <property type="evidence" value="ECO:0007669"/>
    <property type="project" value="InterPro"/>
</dbReference>
<dbReference type="GO" id="GO:0006004">
    <property type="term" value="P:fucose metabolic process"/>
    <property type="evidence" value="ECO:0007669"/>
    <property type="project" value="InterPro"/>
</dbReference>
<dbReference type="Pfam" id="PF01120">
    <property type="entry name" value="Alpha_L_fucos"/>
    <property type="match status" value="1"/>
</dbReference>
<dbReference type="EC" id="3.2.1.51" evidence="3"/>
<evidence type="ECO:0000256" key="4">
    <source>
        <dbReference type="ARBA" id="ARBA00022729"/>
    </source>
</evidence>
<keyword evidence="6" id="KW-0326">Glycosidase</keyword>
<dbReference type="Proteomes" id="UP001155483">
    <property type="component" value="Unassembled WGS sequence"/>
</dbReference>
<keyword evidence="4 8" id="KW-0732">Signal</keyword>
<dbReference type="EMBL" id="JAOTIF010000003">
    <property type="protein sequence ID" value="MCU7548831.1"/>
    <property type="molecule type" value="Genomic_DNA"/>
</dbReference>
<gene>
    <name evidence="10" type="ORF">OCK74_06860</name>
</gene>
<dbReference type="GO" id="GO:0016139">
    <property type="term" value="P:glycoside catabolic process"/>
    <property type="evidence" value="ECO:0007669"/>
    <property type="project" value="TreeGrafter"/>
</dbReference>
<organism evidence="10 11">
    <name type="scientific">Paraflavisolibacter caeni</name>
    <dbReference type="NCBI Taxonomy" id="2982496"/>
    <lineage>
        <taxon>Bacteria</taxon>
        <taxon>Pseudomonadati</taxon>
        <taxon>Bacteroidota</taxon>
        <taxon>Chitinophagia</taxon>
        <taxon>Chitinophagales</taxon>
        <taxon>Chitinophagaceae</taxon>
        <taxon>Paraflavisolibacter</taxon>
    </lineage>
</organism>
<dbReference type="PANTHER" id="PTHR10030">
    <property type="entry name" value="ALPHA-L-FUCOSIDASE"/>
    <property type="match status" value="1"/>
</dbReference>
<evidence type="ECO:0000259" key="9">
    <source>
        <dbReference type="Pfam" id="PF01120"/>
    </source>
</evidence>
<evidence type="ECO:0000256" key="6">
    <source>
        <dbReference type="ARBA" id="ARBA00023295"/>
    </source>
</evidence>
<keyword evidence="5" id="KW-0378">Hydrolase</keyword>
<comment type="similarity">
    <text evidence="2">Belongs to the glycosyl hydrolase 29 family.</text>
</comment>
<dbReference type="Gene3D" id="3.20.20.80">
    <property type="entry name" value="Glycosidases"/>
    <property type="match status" value="1"/>
</dbReference>
<comment type="function">
    <text evidence="1">Alpha-L-fucosidase is responsible for hydrolyzing the alpha-1,6-linked fucose joined to the reducing-end N-acetylglucosamine of the carbohydrate moieties of glycoproteins.</text>
</comment>
<evidence type="ECO:0000256" key="8">
    <source>
        <dbReference type="SAM" id="SignalP"/>
    </source>
</evidence>